<evidence type="ECO:0000313" key="3">
    <source>
        <dbReference type="Proteomes" id="UP000324222"/>
    </source>
</evidence>
<organism evidence="2 3">
    <name type="scientific">Portunus trituberculatus</name>
    <name type="common">Swimming crab</name>
    <name type="synonym">Neptunus trituberculatus</name>
    <dbReference type="NCBI Taxonomy" id="210409"/>
    <lineage>
        <taxon>Eukaryota</taxon>
        <taxon>Metazoa</taxon>
        <taxon>Ecdysozoa</taxon>
        <taxon>Arthropoda</taxon>
        <taxon>Crustacea</taxon>
        <taxon>Multicrustacea</taxon>
        <taxon>Malacostraca</taxon>
        <taxon>Eumalacostraca</taxon>
        <taxon>Eucarida</taxon>
        <taxon>Decapoda</taxon>
        <taxon>Pleocyemata</taxon>
        <taxon>Brachyura</taxon>
        <taxon>Eubrachyura</taxon>
        <taxon>Portunoidea</taxon>
        <taxon>Portunidae</taxon>
        <taxon>Portuninae</taxon>
        <taxon>Portunus</taxon>
    </lineage>
</organism>
<sequence length="69" mass="7827">MISFSVIRCVPHPQPRAPPLHPFPPRAPPFHLLPLEPQHSTSSPSEPTLLHTPDSRVAFPERVRKHPEM</sequence>
<feature type="compositionally biased region" description="Pro residues" evidence="1">
    <location>
        <begin position="15"/>
        <end position="28"/>
    </location>
</feature>
<accession>A0A5B7J000</accession>
<dbReference type="AlphaFoldDB" id="A0A5B7J000"/>
<dbReference type="Proteomes" id="UP000324222">
    <property type="component" value="Unassembled WGS sequence"/>
</dbReference>
<comment type="caution">
    <text evidence="2">The sequence shown here is derived from an EMBL/GenBank/DDBJ whole genome shotgun (WGS) entry which is preliminary data.</text>
</comment>
<evidence type="ECO:0000313" key="2">
    <source>
        <dbReference type="EMBL" id="MPC90100.1"/>
    </source>
</evidence>
<proteinExistence type="predicted"/>
<feature type="region of interest" description="Disordered" evidence="1">
    <location>
        <begin position="15"/>
        <end position="54"/>
    </location>
</feature>
<keyword evidence="3" id="KW-1185">Reference proteome</keyword>
<protein>
    <submittedName>
        <fullName evidence="2">Uncharacterized protein</fullName>
    </submittedName>
</protein>
<name>A0A5B7J000_PORTR</name>
<evidence type="ECO:0000256" key="1">
    <source>
        <dbReference type="SAM" id="MobiDB-lite"/>
    </source>
</evidence>
<gene>
    <name evidence="2" type="ORF">E2C01_085067</name>
</gene>
<dbReference type="EMBL" id="VSRR010083208">
    <property type="protein sequence ID" value="MPC90100.1"/>
    <property type="molecule type" value="Genomic_DNA"/>
</dbReference>
<reference evidence="2 3" key="1">
    <citation type="submission" date="2019-05" db="EMBL/GenBank/DDBJ databases">
        <title>Another draft genome of Portunus trituberculatus and its Hox gene families provides insights of decapod evolution.</title>
        <authorList>
            <person name="Jeong J.-H."/>
            <person name="Song I."/>
            <person name="Kim S."/>
            <person name="Choi T."/>
            <person name="Kim D."/>
            <person name="Ryu S."/>
            <person name="Kim W."/>
        </authorList>
    </citation>
    <scope>NUCLEOTIDE SEQUENCE [LARGE SCALE GENOMIC DNA]</scope>
    <source>
        <tissue evidence="2">Muscle</tissue>
    </source>
</reference>